<proteinExistence type="predicted"/>
<organism evidence="1">
    <name type="scientific">Streptomyces sp. R11</name>
    <dbReference type="NCBI Taxonomy" id="3238625"/>
    <lineage>
        <taxon>Bacteria</taxon>
        <taxon>Bacillati</taxon>
        <taxon>Actinomycetota</taxon>
        <taxon>Actinomycetes</taxon>
        <taxon>Kitasatosporales</taxon>
        <taxon>Streptomycetaceae</taxon>
        <taxon>Streptomyces</taxon>
    </lineage>
</organism>
<name>A0AB39MUT4_9ACTN</name>
<dbReference type="AlphaFoldDB" id="A0AB39MUT4"/>
<accession>A0AB39MUT4</accession>
<gene>
    <name evidence="1" type="ORF">AB5J55_03785</name>
</gene>
<dbReference type="RefSeq" id="WP_369269273.1">
    <property type="nucleotide sequence ID" value="NZ_CP163432.1"/>
</dbReference>
<protein>
    <submittedName>
        <fullName evidence="1">Uncharacterized protein</fullName>
    </submittedName>
</protein>
<dbReference type="EMBL" id="CP163432">
    <property type="protein sequence ID" value="XDQ08824.1"/>
    <property type="molecule type" value="Genomic_DNA"/>
</dbReference>
<evidence type="ECO:0000313" key="1">
    <source>
        <dbReference type="EMBL" id="XDQ08824.1"/>
    </source>
</evidence>
<reference evidence="1" key="1">
    <citation type="submission" date="2024-07" db="EMBL/GenBank/DDBJ databases">
        <authorList>
            <person name="Yu S.T."/>
        </authorList>
    </citation>
    <scope>NUCLEOTIDE SEQUENCE</scope>
    <source>
        <strain evidence="1">R11</strain>
    </source>
</reference>
<sequence>MPLATSRASYAVADADSAADTVHPARRGERDGAVRAARTDLARLSAPFQLPPPRAAVALDALASEVLRIVADSRTPAFVTVHEGGRTRYGYWRPVDSATGRGGCYVALPTDVCEELRSGGRIELGDPVTDPAKVTYRIRPARTRAKTGRHEGSAA</sequence>